<dbReference type="SUPFAM" id="SSF53244">
    <property type="entry name" value="MurD-like peptide ligases, peptide-binding domain"/>
    <property type="match status" value="1"/>
</dbReference>
<reference evidence="11 12" key="1">
    <citation type="submission" date="2019-12" db="EMBL/GenBank/DDBJ databases">
        <authorList>
            <person name="Zhao J."/>
        </authorList>
    </citation>
    <scope>NUCLEOTIDE SEQUENCE [LARGE SCALE GENOMIC DNA]</scope>
    <source>
        <strain evidence="11 12">S-15</strain>
    </source>
</reference>
<comment type="similarity">
    <text evidence="7">Belongs to the MurCDEF family.</text>
</comment>
<dbReference type="InterPro" id="IPR013221">
    <property type="entry name" value="Mur_ligase_cen"/>
</dbReference>
<dbReference type="GO" id="GO:0008764">
    <property type="term" value="F:UDP-N-acetylmuramoylalanine-D-glutamate ligase activity"/>
    <property type="evidence" value="ECO:0007669"/>
    <property type="project" value="UniProtKB-UniRule"/>
</dbReference>
<dbReference type="NCBIfam" id="TIGR01087">
    <property type="entry name" value="murD"/>
    <property type="match status" value="1"/>
</dbReference>
<dbReference type="PANTHER" id="PTHR43692">
    <property type="entry name" value="UDP-N-ACETYLMURAMOYLALANINE--D-GLUTAMATE LIGASE"/>
    <property type="match status" value="1"/>
</dbReference>
<evidence type="ECO:0000256" key="8">
    <source>
        <dbReference type="RuleBase" id="RU003664"/>
    </source>
</evidence>
<keyword evidence="5 7" id="KW-0547">Nucleotide-binding</keyword>
<protein>
    <recommendedName>
        <fullName evidence="7 8">UDP-N-acetylmuramoylalanine--D-glutamate ligase</fullName>
        <ecNumber evidence="7 8">6.3.2.9</ecNumber>
    </recommendedName>
    <alternativeName>
        <fullName evidence="7">D-glutamic acid-adding enzyme</fullName>
    </alternativeName>
    <alternativeName>
        <fullName evidence="7">UDP-N-acetylmuramoyl-L-alanyl-D-glutamate synthetase</fullName>
    </alternativeName>
</protein>
<dbReference type="InterPro" id="IPR036565">
    <property type="entry name" value="Mur-like_cat_sf"/>
</dbReference>
<dbReference type="GO" id="GO:0071555">
    <property type="term" value="P:cell wall organization"/>
    <property type="evidence" value="ECO:0007669"/>
    <property type="project" value="UniProtKB-KW"/>
</dbReference>
<proteinExistence type="inferred from homology"/>
<dbReference type="Proteomes" id="UP000470771">
    <property type="component" value="Unassembled WGS sequence"/>
</dbReference>
<dbReference type="Gene3D" id="3.40.1190.10">
    <property type="entry name" value="Mur-like, catalytic domain"/>
    <property type="match status" value="1"/>
</dbReference>
<evidence type="ECO:0000259" key="9">
    <source>
        <dbReference type="Pfam" id="PF02875"/>
    </source>
</evidence>
<dbReference type="Gene3D" id="3.90.190.20">
    <property type="entry name" value="Mur ligase, C-terminal domain"/>
    <property type="match status" value="1"/>
</dbReference>
<organism evidence="11 12">
    <name type="scientific">Acidiluteibacter ferrifornacis</name>
    <dbReference type="NCBI Taxonomy" id="2692424"/>
    <lineage>
        <taxon>Bacteria</taxon>
        <taxon>Pseudomonadati</taxon>
        <taxon>Bacteroidota</taxon>
        <taxon>Flavobacteriia</taxon>
        <taxon>Flavobacteriales</taxon>
        <taxon>Cryomorphaceae</taxon>
        <taxon>Acidiluteibacter</taxon>
    </lineage>
</organism>
<dbReference type="EMBL" id="WWNE01000004">
    <property type="protein sequence ID" value="NBG65226.1"/>
    <property type="molecule type" value="Genomic_DNA"/>
</dbReference>
<comment type="caution">
    <text evidence="11">The sequence shown here is derived from an EMBL/GenBank/DDBJ whole genome shotgun (WGS) entry which is preliminary data.</text>
</comment>
<dbReference type="Pfam" id="PF08245">
    <property type="entry name" value="Mur_ligase_M"/>
    <property type="match status" value="1"/>
</dbReference>
<dbReference type="InterPro" id="IPR004101">
    <property type="entry name" value="Mur_ligase_C"/>
</dbReference>
<keyword evidence="7 8" id="KW-0961">Cell wall biogenesis/degradation</keyword>
<dbReference type="AlphaFoldDB" id="A0A6N9NF09"/>
<name>A0A6N9NF09_9FLAO</name>
<accession>A0A6N9NF09</accession>
<evidence type="ECO:0000256" key="2">
    <source>
        <dbReference type="ARBA" id="ARBA00004752"/>
    </source>
</evidence>
<keyword evidence="12" id="KW-1185">Reference proteome</keyword>
<dbReference type="EC" id="6.3.2.9" evidence="7 8"/>
<dbReference type="GO" id="GO:0051301">
    <property type="term" value="P:cell division"/>
    <property type="evidence" value="ECO:0007669"/>
    <property type="project" value="UniProtKB-KW"/>
</dbReference>
<feature type="domain" description="Mur ligase central" evidence="10">
    <location>
        <begin position="108"/>
        <end position="286"/>
    </location>
</feature>
<dbReference type="Gene3D" id="3.40.50.720">
    <property type="entry name" value="NAD(P)-binding Rossmann-like Domain"/>
    <property type="match status" value="1"/>
</dbReference>
<dbReference type="InterPro" id="IPR005762">
    <property type="entry name" value="MurD"/>
</dbReference>
<evidence type="ECO:0000256" key="3">
    <source>
        <dbReference type="ARBA" id="ARBA00022490"/>
    </source>
</evidence>
<keyword evidence="6 7" id="KW-0067">ATP-binding</keyword>
<evidence type="ECO:0000256" key="6">
    <source>
        <dbReference type="ARBA" id="ARBA00022840"/>
    </source>
</evidence>
<dbReference type="InterPro" id="IPR036615">
    <property type="entry name" value="Mur_ligase_C_dom_sf"/>
</dbReference>
<evidence type="ECO:0000313" key="11">
    <source>
        <dbReference type="EMBL" id="NBG65226.1"/>
    </source>
</evidence>
<evidence type="ECO:0000256" key="1">
    <source>
        <dbReference type="ARBA" id="ARBA00004496"/>
    </source>
</evidence>
<dbReference type="SUPFAM" id="SSF51984">
    <property type="entry name" value="MurCD N-terminal domain"/>
    <property type="match status" value="1"/>
</dbReference>
<keyword evidence="4 7" id="KW-0436">Ligase</keyword>
<keyword evidence="7 8" id="KW-0132">Cell division</keyword>
<dbReference type="RefSeq" id="WP_160632160.1">
    <property type="nucleotide sequence ID" value="NZ_WWNE01000004.1"/>
</dbReference>
<dbReference type="PANTHER" id="PTHR43692:SF1">
    <property type="entry name" value="UDP-N-ACETYLMURAMOYLALANINE--D-GLUTAMATE LIGASE"/>
    <property type="match status" value="1"/>
</dbReference>
<evidence type="ECO:0000256" key="7">
    <source>
        <dbReference type="HAMAP-Rule" id="MF_00639"/>
    </source>
</evidence>
<evidence type="ECO:0000256" key="5">
    <source>
        <dbReference type="ARBA" id="ARBA00022741"/>
    </source>
</evidence>
<dbReference type="GO" id="GO:0005524">
    <property type="term" value="F:ATP binding"/>
    <property type="evidence" value="ECO:0007669"/>
    <property type="project" value="UniProtKB-UniRule"/>
</dbReference>
<dbReference type="GO" id="GO:0005737">
    <property type="term" value="C:cytoplasm"/>
    <property type="evidence" value="ECO:0007669"/>
    <property type="project" value="UniProtKB-SubCell"/>
</dbReference>
<dbReference type="HAMAP" id="MF_00639">
    <property type="entry name" value="MurD"/>
    <property type="match status" value="1"/>
</dbReference>
<keyword evidence="7 8" id="KW-0133">Cell shape</keyword>
<dbReference type="SUPFAM" id="SSF53623">
    <property type="entry name" value="MurD-like peptide ligases, catalytic domain"/>
    <property type="match status" value="1"/>
</dbReference>
<dbReference type="GO" id="GO:0008360">
    <property type="term" value="P:regulation of cell shape"/>
    <property type="evidence" value="ECO:0007669"/>
    <property type="project" value="UniProtKB-KW"/>
</dbReference>
<comment type="function">
    <text evidence="7 8">Cell wall formation. Catalyzes the addition of glutamate to the nucleotide precursor UDP-N-acetylmuramoyl-L-alanine (UMA).</text>
</comment>
<dbReference type="GO" id="GO:0009252">
    <property type="term" value="P:peptidoglycan biosynthetic process"/>
    <property type="evidence" value="ECO:0007669"/>
    <property type="project" value="UniProtKB-UniRule"/>
</dbReference>
<dbReference type="UniPathway" id="UPA00219"/>
<gene>
    <name evidence="7 11" type="primary">murD</name>
    <name evidence="11" type="ORF">GQN54_03810</name>
</gene>
<feature type="domain" description="Mur ligase C-terminal" evidence="9">
    <location>
        <begin position="311"/>
        <end position="424"/>
    </location>
</feature>
<comment type="subcellular location">
    <subcellularLocation>
        <location evidence="1 7 8">Cytoplasm</location>
    </subcellularLocation>
</comment>
<evidence type="ECO:0000313" key="12">
    <source>
        <dbReference type="Proteomes" id="UP000470771"/>
    </source>
</evidence>
<sequence>MKKRLAILGAGESGVGAAQLALKEGYDVFVSDRSKIKEKYKSVLTGLKVEWEEETHSEDRILSSDEIIKSPGIPDTAPLIKKAHEKGTPVISEIEFAARYSKAHFTCITGSNGKTTTTLMIYHLYQKAGLDVGLAGNIGQSFAKQVAEGDREYFVLELSSFQLDGMFDFKADIAVLLNITPDHLDRYEYKMENYVASKMRILQNMDKNGAFIYWADDEFIPNAMKNYSIEAKCYPFSDTQELKEGASLNKIKEKLQININNQTFEMSIHDLALQGKHNLYNSMASGISGRILDLRKELIRESLSDFQNIEHRLEHVTNVHGIEFINDSKATNVNSTWYALESMGKPTVWIVGGVDKGNDYSMLFELVKDKVKAIICLGNDNQKIVDAFGDKVGAIQQAKTAREAVTKAYELATKGDAVLLSPACASFDLFENYEDRGHQFKTAVRSL</sequence>
<dbReference type="Pfam" id="PF21799">
    <property type="entry name" value="MurD-like_N"/>
    <property type="match status" value="1"/>
</dbReference>
<dbReference type="Pfam" id="PF02875">
    <property type="entry name" value="Mur_ligase_C"/>
    <property type="match status" value="1"/>
</dbReference>
<evidence type="ECO:0000256" key="4">
    <source>
        <dbReference type="ARBA" id="ARBA00022598"/>
    </source>
</evidence>
<keyword evidence="7 8" id="KW-0573">Peptidoglycan synthesis</keyword>
<evidence type="ECO:0000259" key="10">
    <source>
        <dbReference type="Pfam" id="PF08245"/>
    </source>
</evidence>
<comment type="pathway">
    <text evidence="2 7 8">Cell wall biogenesis; peptidoglycan biosynthesis.</text>
</comment>
<keyword evidence="7 8" id="KW-0131">Cell cycle</keyword>
<comment type="catalytic activity">
    <reaction evidence="7 8">
        <text>UDP-N-acetyl-alpha-D-muramoyl-L-alanine + D-glutamate + ATP = UDP-N-acetyl-alpha-D-muramoyl-L-alanyl-D-glutamate + ADP + phosphate + H(+)</text>
        <dbReference type="Rhea" id="RHEA:16429"/>
        <dbReference type="ChEBI" id="CHEBI:15378"/>
        <dbReference type="ChEBI" id="CHEBI:29986"/>
        <dbReference type="ChEBI" id="CHEBI:30616"/>
        <dbReference type="ChEBI" id="CHEBI:43474"/>
        <dbReference type="ChEBI" id="CHEBI:83898"/>
        <dbReference type="ChEBI" id="CHEBI:83900"/>
        <dbReference type="ChEBI" id="CHEBI:456216"/>
        <dbReference type="EC" id="6.3.2.9"/>
    </reaction>
</comment>
<keyword evidence="3 7" id="KW-0963">Cytoplasm</keyword>
<feature type="binding site" evidence="7">
    <location>
        <begin position="110"/>
        <end position="116"/>
    </location>
    <ligand>
        <name>ATP</name>
        <dbReference type="ChEBI" id="CHEBI:30616"/>
    </ligand>
</feature>